<dbReference type="InterPro" id="IPR052550">
    <property type="entry name" value="Pyrimidine_5'-ntase_YjjG"/>
</dbReference>
<dbReference type="SFLD" id="SFLDG01129">
    <property type="entry name" value="C1.5:_HAD__Beta-PGM__Phosphata"/>
    <property type="match status" value="1"/>
</dbReference>
<dbReference type="InterPro" id="IPR011951">
    <property type="entry name" value="HAD-SF_hydro_IA_YjjG/PynA"/>
</dbReference>
<comment type="caution">
    <text evidence="1">The sequence shown here is derived from an EMBL/GenBank/DDBJ whole genome shotgun (WGS) entry which is preliminary data.</text>
</comment>
<dbReference type="Gene3D" id="3.40.50.1000">
    <property type="entry name" value="HAD superfamily/HAD-like"/>
    <property type="match status" value="1"/>
</dbReference>
<dbReference type="OrthoDB" id="9802350at2"/>
<proteinExistence type="predicted"/>
<dbReference type="InterPro" id="IPR036412">
    <property type="entry name" value="HAD-like_sf"/>
</dbReference>
<dbReference type="PANTHER" id="PTHR47478:SF1">
    <property type="entry name" value="PYRIMIDINE 5'-NUCLEOTIDASE YJJG"/>
    <property type="match status" value="1"/>
</dbReference>
<dbReference type="AlphaFoldDB" id="A0A5C6RU15"/>
<dbReference type="InterPro" id="IPR023214">
    <property type="entry name" value="HAD_sf"/>
</dbReference>
<keyword evidence="2" id="KW-1185">Reference proteome</keyword>
<dbReference type="Proteomes" id="UP000321721">
    <property type="component" value="Unassembled WGS sequence"/>
</dbReference>
<protein>
    <submittedName>
        <fullName evidence="1">Noncanonical pyrimidine nucleotidase, YjjG family</fullName>
    </submittedName>
</protein>
<name>A0A5C6RU15_9FLAO</name>
<dbReference type="RefSeq" id="WP_147100518.1">
    <property type="nucleotide sequence ID" value="NZ_VOOS01000003.1"/>
</dbReference>
<dbReference type="PANTHER" id="PTHR47478">
    <property type="match status" value="1"/>
</dbReference>
<evidence type="ECO:0000313" key="2">
    <source>
        <dbReference type="Proteomes" id="UP000321721"/>
    </source>
</evidence>
<evidence type="ECO:0000313" key="1">
    <source>
        <dbReference type="EMBL" id="TXB65464.1"/>
    </source>
</evidence>
<dbReference type="InterPro" id="IPR006439">
    <property type="entry name" value="HAD-SF_hydro_IA"/>
</dbReference>
<sequence length="231" mass="27515">MERKYEHIFFDLDRTLWHFDENSRKVLGDIYHKFHLYKYIDLPDDFISVYEIINEELWTLYRNGKIAKENLRSERFHQTLLKFKNNNEPLADEIGTYYVDNSPLQTILLPFAIDVLEHLKGRYQMHIITNGFEEIQLIKLNNSKIEHYFDQVIFSEKVGVKKPHPLIFKQAIKGAGATFENSLMIGDDFYADICGAQRVKMDSIYFNYNKTVHNYKIDREINCLSELFEIL</sequence>
<accession>A0A5C6RU15</accession>
<dbReference type="SUPFAM" id="SSF56784">
    <property type="entry name" value="HAD-like"/>
    <property type="match status" value="1"/>
</dbReference>
<reference evidence="1 2" key="1">
    <citation type="submission" date="2019-08" db="EMBL/GenBank/DDBJ databases">
        <title>Genome of Vicingus serpentipes NCIMB 15042.</title>
        <authorList>
            <person name="Bowman J.P."/>
        </authorList>
    </citation>
    <scope>NUCLEOTIDE SEQUENCE [LARGE SCALE GENOMIC DNA]</scope>
    <source>
        <strain evidence="1 2">NCIMB 15042</strain>
    </source>
</reference>
<dbReference type="Pfam" id="PF00702">
    <property type="entry name" value="Hydrolase"/>
    <property type="match status" value="1"/>
</dbReference>
<organism evidence="1 2">
    <name type="scientific">Vicingus serpentipes</name>
    <dbReference type="NCBI Taxonomy" id="1926625"/>
    <lineage>
        <taxon>Bacteria</taxon>
        <taxon>Pseudomonadati</taxon>
        <taxon>Bacteroidota</taxon>
        <taxon>Flavobacteriia</taxon>
        <taxon>Flavobacteriales</taxon>
        <taxon>Vicingaceae</taxon>
        <taxon>Vicingus</taxon>
    </lineage>
</organism>
<dbReference type="GO" id="GO:0008253">
    <property type="term" value="F:5'-nucleotidase activity"/>
    <property type="evidence" value="ECO:0007669"/>
    <property type="project" value="InterPro"/>
</dbReference>
<dbReference type="NCBIfam" id="TIGR02254">
    <property type="entry name" value="YjjG_YfnB"/>
    <property type="match status" value="1"/>
</dbReference>
<dbReference type="InterPro" id="IPR023198">
    <property type="entry name" value="PGP-like_dom2"/>
</dbReference>
<dbReference type="NCBIfam" id="TIGR01549">
    <property type="entry name" value="HAD-SF-IA-v1"/>
    <property type="match status" value="1"/>
</dbReference>
<dbReference type="SFLD" id="SFLDS00003">
    <property type="entry name" value="Haloacid_Dehalogenase"/>
    <property type="match status" value="1"/>
</dbReference>
<gene>
    <name evidence="1" type="ORF">FRY74_08565</name>
</gene>
<dbReference type="EMBL" id="VOOS01000003">
    <property type="protein sequence ID" value="TXB65464.1"/>
    <property type="molecule type" value="Genomic_DNA"/>
</dbReference>
<dbReference type="Gene3D" id="1.10.150.240">
    <property type="entry name" value="Putative phosphatase, domain 2"/>
    <property type="match status" value="1"/>
</dbReference>